<evidence type="ECO:0000313" key="1">
    <source>
        <dbReference type="EMBL" id="MPM28193.1"/>
    </source>
</evidence>
<comment type="caution">
    <text evidence="1">The sequence shown here is derived from an EMBL/GenBank/DDBJ whole genome shotgun (WGS) entry which is preliminary data.</text>
</comment>
<reference evidence="1" key="1">
    <citation type="submission" date="2019-08" db="EMBL/GenBank/DDBJ databases">
        <authorList>
            <person name="Kucharzyk K."/>
            <person name="Murdoch R.W."/>
            <person name="Higgins S."/>
            <person name="Loffler F."/>
        </authorList>
    </citation>
    <scope>NUCLEOTIDE SEQUENCE</scope>
</reference>
<sequence length="56" mass="6457">MAKQPKAKVPLQEDARIKDFLDMIAPGIIKFQTDHFICGNTFRCVWALREYPTCSL</sequence>
<proteinExistence type="predicted"/>
<organism evidence="1">
    <name type="scientific">bioreactor metagenome</name>
    <dbReference type="NCBI Taxonomy" id="1076179"/>
    <lineage>
        <taxon>unclassified sequences</taxon>
        <taxon>metagenomes</taxon>
        <taxon>ecological metagenomes</taxon>
    </lineage>
</organism>
<accession>A0A644YNW3</accession>
<gene>
    <name evidence="1" type="ORF">SDC9_74712</name>
</gene>
<protein>
    <submittedName>
        <fullName evidence="1">Uncharacterized protein</fullName>
    </submittedName>
</protein>
<name>A0A644YNW3_9ZZZZ</name>
<dbReference type="AlphaFoldDB" id="A0A644YNW3"/>
<dbReference type="EMBL" id="VSSQ01005188">
    <property type="protein sequence ID" value="MPM28193.1"/>
    <property type="molecule type" value="Genomic_DNA"/>
</dbReference>